<dbReference type="EC" id="1.1.1.49" evidence="7"/>
<evidence type="ECO:0000256" key="7">
    <source>
        <dbReference type="HAMAP-Rule" id="MF_00966"/>
    </source>
</evidence>
<evidence type="ECO:0000256" key="1">
    <source>
        <dbReference type="ARBA" id="ARBA00004937"/>
    </source>
</evidence>
<comment type="pathway">
    <text evidence="1 7">Carbohydrate degradation; pentose phosphate pathway; D-ribulose 5-phosphate from D-glucose 6-phosphate (oxidative stage): step 1/3.</text>
</comment>
<dbReference type="InterPro" id="IPR022675">
    <property type="entry name" value="G6P_DH_C"/>
</dbReference>
<gene>
    <name evidence="7" type="primary">zwf</name>
    <name evidence="10" type="ordered locus">B488_03930</name>
</gene>
<dbReference type="Gene3D" id="3.30.360.10">
    <property type="entry name" value="Dihydrodipicolinate Reductase, domain 2"/>
    <property type="match status" value="1"/>
</dbReference>
<dbReference type="InterPro" id="IPR019796">
    <property type="entry name" value="G6P_DH_AS"/>
</dbReference>
<dbReference type="HOGENOM" id="CLU_013524_5_0_5"/>
<comment type="catalytic activity">
    <reaction evidence="7">
        <text>D-glucose 6-phosphate + NADP(+) = 6-phospho-D-glucono-1,5-lactone + NADPH + H(+)</text>
        <dbReference type="Rhea" id="RHEA:15841"/>
        <dbReference type="ChEBI" id="CHEBI:15378"/>
        <dbReference type="ChEBI" id="CHEBI:57783"/>
        <dbReference type="ChEBI" id="CHEBI:57955"/>
        <dbReference type="ChEBI" id="CHEBI:58349"/>
        <dbReference type="ChEBI" id="CHEBI:61548"/>
        <dbReference type="EC" id="1.1.1.49"/>
    </reaction>
</comment>
<dbReference type="PANTHER" id="PTHR23429">
    <property type="entry name" value="GLUCOSE-6-PHOSPHATE 1-DEHYDROGENASE G6PD"/>
    <property type="match status" value="1"/>
</dbReference>
<proteinExistence type="inferred from homology"/>
<dbReference type="GO" id="GO:0050661">
    <property type="term" value="F:NADP binding"/>
    <property type="evidence" value="ECO:0007669"/>
    <property type="project" value="UniProtKB-UniRule"/>
</dbReference>
<keyword evidence="11" id="KW-1185">Reference proteome</keyword>
<dbReference type="RefSeq" id="WP_015272812.1">
    <property type="nucleotide sequence ID" value="NC_019907.1"/>
</dbReference>
<dbReference type="HAMAP" id="MF_00966">
    <property type="entry name" value="G6PD"/>
    <property type="match status" value="1"/>
</dbReference>
<feature type="domain" description="Glucose-6-phosphate dehydrogenase NAD-binding" evidence="8">
    <location>
        <begin position="14"/>
        <end position="189"/>
    </location>
</feature>
<dbReference type="InterPro" id="IPR036291">
    <property type="entry name" value="NAD(P)-bd_dom_sf"/>
</dbReference>
<dbReference type="NCBIfam" id="TIGR00871">
    <property type="entry name" value="zwf"/>
    <property type="match status" value="1"/>
</dbReference>
<evidence type="ECO:0000313" key="11">
    <source>
        <dbReference type="Proteomes" id="UP000010799"/>
    </source>
</evidence>
<evidence type="ECO:0000256" key="2">
    <source>
        <dbReference type="ARBA" id="ARBA00009975"/>
    </source>
</evidence>
<dbReference type="PANTHER" id="PTHR23429:SF0">
    <property type="entry name" value="GLUCOSE-6-PHOSPHATE 1-DEHYDROGENASE"/>
    <property type="match status" value="1"/>
</dbReference>
<dbReference type="Pfam" id="PF00479">
    <property type="entry name" value="G6PD_N"/>
    <property type="match status" value="1"/>
</dbReference>
<dbReference type="AlphaFoldDB" id="L0EU55"/>
<comment type="function">
    <text evidence="7">Catalyzes the oxidation of glucose 6-phosphate to 6-phosphogluconolactone.</text>
</comment>
<organism evidence="10 11">
    <name type="scientific">Liberibacter crescens (strain BT-1)</name>
    <dbReference type="NCBI Taxonomy" id="1215343"/>
    <lineage>
        <taxon>Bacteria</taxon>
        <taxon>Pseudomonadati</taxon>
        <taxon>Pseudomonadota</taxon>
        <taxon>Alphaproteobacteria</taxon>
        <taxon>Hyphomicrobiales</taxon>
        <taxon>Rhizobiaceae</taxon>
        <taxon>Liberibacter</taxon>
    </lineage>
</organism>
<dbReference type="KEGG" id="lcc:B488_03930"/>
<evidence type="ECO:0000259" key="9">
    <source>
        <dbReference type="Pfam" id="PF02781"/>
    </source>
</evidence>
<dbReference type="GO" id="GO:0005829">
    <property type="term" value="C:cytosol"/>
    <property type="evidence" value="ECO:0007669"/>
    <property type="project" value="TreeGrafter"/>
</dbReference>
<feature type="binding site" evidence="7">
    <location>
        <position position="51"/>
    </location>
    <ligand>
        <name>NADP(+)</name>
        <dbReference type="ChEBI" id="CHEBI:58349"/>
    </ligand>
</feature>
<evidence type="ECO:0000256" key="4">
    <source>
        <dbReference type="ARBA" id="ARBA00022857"/>
    </source>
</evidence>
<evidence type="ECO:0000313" key="10">
    <source>
        <dbReference type="EMBL" id="AGA64385.1"/>
    </source>
</evidence>
<dbReference type="Proteomes" id="UP000010799">
    <property type="component" value="Chromosome"/>
</dbReference>
<dbReference type="PIRSF" id="PIRSF000110">
    <property type="entry name" value="G6PD"/>
    <property type="match status" value="1"/>
</dbReference>
<feature type="active site" description="Proton acceptor" evidence="7">
    <location>
        <position position="242"/>
    </location>
</feature>
<sequence>MKSQIIPVEPFDYVVFGGTGDLATRKLLPALYNRQAEGQITSPSRIISVSRTPMSTDEYRQFAHDTLQEYLKENEYNTEHIKQFLHILQYVVLDVQSHQNWNVLKNILEEGKDWVRAFYLAVSPELFGTICEKIHEYDLITHKTRLVIEKPIGHDLSSAKILNKTIGKVFNEEQIFRIDHYLGKETVQNLMALRFANALYEPLWNYHHINHIQITAAEEIGTEKRVSYYNKAGALRDMVQNHMLQLLCLVAMETPVSINAESVRNEKLKVLSALKPITPEKVECVTIRGQYQDGIVGGQHVKSYLEELGTETSDTETFVAIKAEIKNWRWAGVPFYIRTGKRLTKRVSEIIISFKAIPHSIFDATSGHIIDNKLIIRLQPNDAVKQLLMIKDPGPGGMRLKQTSLDMYFAQAFKVRNPDAYERLLMDVIRANQTLFMRCDEVEAAWSWVDSILQSWGETKQPVKGYASGSWGPEEAMHMIEKDGYKWHEKD</sequence>
<comment type="similarity">
    <text evidence="2 7">Belongs to the glucose-6-phosphate dehydrogenase family.</text>
</comment>
<feature type="binding site" evidence="7">
    <location>
        <position position="150"/>
    </location>
    <ligand>
        <name>NADP(+)</name>
        <dbReference type="ChEBI" id="CHEBI:58349"/>
    </ligand>
</feature>
<dbReference type="UniPathway" id="UPA00115">
    <property type="reaction ID" value="UER00408"/>
</dbReference>
<dbReference type="PRINTS" id="PR00079">
    <property type="entry name" value="G6PDHDRGNASE"/>
</dbReference>
<dbReference type="EMBL" id="CP003789">
    <property type="protein sequence ID" value="AGA64385.1"/>
    <property type="molecule type" value="Genomic_DNA"/>
</dbReference>
<feature type="binding site" evidence="7">
    <location>
        <position position="237"/>
    </location>
    <ligand>
        <name>substrate</name>
    </ligand>
</feature>
<dbReference type="GO" id="GO:0004345">
    <property type="term" value="F:glucose-6-phosphate dehydrogenase activity"/>
    <property type="evidence" value="ECO:0007669"/>
    <property type="project" value="UniProtKB-UniRule"/>
</dbReference>
<dbReference type="PROSITE" id="PS00069">
    <property type="entry name" value="G6P_DEHYDROGENASE"/>
    <property type="match status" value="1"/>
</dbReference>
<feature type="binding site" evidence="7">
    <location>
        <begin position="94"/>
        <end position="95"/>
    </location>
    <ligand>
        <name>NADP(+)</name>
        <dbReference type="ChEBI" id="CHEBI:58349"/>
    </ligand>
</feature>
<dbReference type="InterPro" id="IPR001282">
    <property type="entry name" value="G6P_DH"/>
</dbReference>
<reference evidence="10 11" key="1">
    <citation type="journal article" date="2012" name="Stand. Genomic Sci.">
        <title>Complete genome sequence of Liberibacter crescens BT-1.</title>
        <authorList>
            <person name="Leonard M.T."/>
            <person name="Fagen J.R."/>
            <person name="Davis-Richardson A.G."/>
            <person name="Davis M.J."/>
            <person name="Triplett E.W."/>
        </authorList>
    </citation>
    <scope>NUCLEOTIDE SEQUENCE [LARGE SCALE GENOMIC DNA]</scope>
    <source>
        <strain evidence="10 11">BT-1</strain>
    </source>
</reference>
<dbReference type="SUPFAM" id="SSF55347">
    <property type="entry name" value="Glyceraldehyde-3-phosphate dehydrogenase-like, C-terminal domain"/>
    <property type="match status" value="1"/>
</dbReference>
<evidence type="ECO:0000256" key="5">
    <source>
        <dbReference type="ARBA" id="ARBA00023002"/>
    </source>
</evidence>
<comment type="caution">
    <text evidence="7">Lacks conserved residue(s) required for the propagation of feature annotation.</text>
</comment>
<keyword evidence="4 7" id="KW-0521">NADP</keyword>
<evidence type="ECO:0000256" key="3">
    <source>
        <dbReference type="ARBA" id="ARBA00022526"/>
    </source>
</evidence>
<evidence type="ECO:0000259" key="8">
    <source>
        <dbReference type="Pfam" id="PF00479"/>
    </source>
</evidence>
<protein>
    <recommendedName>
        <fullName evidence="7">Glucose-6-phosphate 1-dehydrogenase</fullName>
        <shortName evidence="7">G6PD</shortName>
        <ecNumber evidence="7">1.1.1.49</ecNumber>
    </recommendedName>
</protein>
<feature type="binding site" evidence="7">
    <location>
        <position position="180"/>
    </location>
    <ligand>
        <name>substrate</name>
    </ligand>
</feature>
<feature type="binding site" evidence="7">
    <location>
        <position position="218"/>
    </location>
    <ligand>
        <name>substrate</name>
    </ligand>
</feature>
<dbReference type="GO" id="GO:0009051">
    <property type="term" value="P:pentose-phosphate shunt, oxidative branch"/>
    <property type="evidence" value="ECO:0007669"/>
    <property type="project" value="TreeGrafter"/>
</dbReference>
<dbReference type="PATRIC" id="fig|1215343.11.peg.403"/>
<feature type="binding site" evidence="7">
    <location>
        <position position="184"/>
    </location>
    <ligand>
        <name>substrate</name>
    </ligand>
</feature>
<keyword evidence="3 7" id="KW-0313">Glucose metabolism</keyword>
<dbReference type="InterPro" id="IPR022674">
    <property type="entry name" value="G6P_DH_NAD-bd"/>
</dbReference>
<dbReference type="Gene3D" id="3.40.50.720">
    <property type="entry name" value="NAD(P)-binding Rossmann-like Domain"/>
    <property type="match status" value="1"/>
</dbReference>
<feature type="binding site" evidence="7">
    <location>
        <position position="341"/>
    </location>
    <ligand>
        <name>substrate</name>
    </ligand>
</feature>
<accession>L0EU55</accession>
<keyword evidence="5 7" id="KW-0560">Oxidoreductase</keyword>
<dbReference type="GO" id="GO:0006006">
    <property type="term" value="P:glucose metabolic process"/>
    <property type="evidence" value="ECO:0007669"/>
    <property type="project" value="UniProtKB-KW"/>
</dbReference>
<name>L0EU55_LIBCB</name>
<evidence type="ECO:0000256" key="6">
    <source>
        <dbReference type="ARBA" id="ARBA00023277"/>
    </source>
</evidence>
<keyword evidence="6 7" id="KW-0119">Carbohydrate metabolism</keyword>
<dbReference type="SUPFAM" id="SSF51735">
    <property type="entry name" value="NAD(P)-binding Rossmann-fold domains"/>
    <property type="match status" value="1"/>
</dbReference>
<dbReference type="STRING" id="1215343.B488_03930"/>
<dbReference type="Pfam" id="PF02781">
    <property type="entry name" value="G6PD_C"/>
    <property type="match status" value="1"/>
</dbReference>
<feature type="domain" description="Glucose-6-phosphate dehydrogenase C-terminal" evidence="9">
    <location>
        <begin position="191"/>
        <end position="488"/>
    </location>
</feature>
<dbReference type="eggNOG" id="COG0364">
    <property type="taxonomic scope" value="Bacteria"/>
</dbReference>